<dbReference type="EMBL" id="DS028098">
    <property type="protein sequence ID" value="KMP09217.1"/>
    <property type="molecule type" value="Genomic_DNA"/>
</dbReference>
<dbReference type="OrthoDB" id="4211258at2759"/>
<feature type="region of interest" description="Disordered" evidence="1">
    <location>
        <begin position="222"/>
        <end position="241"/>
    </location>
</feature>
<accession>A0A0J7BG56</accession>
<dbReference type="AlphaFoldDB" id="A0A0J7BG56"/>
<evidence type="ECO:0000313" key="3">
    <source>
        <dbReference type="Proteomes" id="UP000054565"/>
    </source>
</evidence>
<feature type="region of interest" description="Disordered" evidence="1">
    <location>
        <begin position="80"/>
        <end position="113"/>
    </location>
</feature>
<organism evidence="2 3">
    <name type="scientific">Coccidioides immitis RMSCC 2394</name>
    <dbReference type="NCBI Taxonomy" id="404692"/>
    <lineage>
        <taxon>Eukaryota</taxon>
        <taxon>Fungi</taxon>
        <taxon>Dikarya</taxon>
        <taxon>Ascomycota</taxon>
        <taxon>Pezizomycotina</taxon>
        <taxon>Eurotiomycetes</taxon>
        <taxon>Eurotiomycetidae</taxon>
        <taxon>Onygenales</taxon>
        <taxon>Onygenaceae</taxon>
        <taxon>Coccidioides</taxon>
    </lineage>
</organism>
<feature type="compositionally biased region" description="Basic and acidic residues" evidence="1">
    <location>
        <begin position="94"/>
        <end position="113"/>
    </location>
</feature>
<sequence length="241" mass="28614">MCQLCRRPTAVEPICSKGRLRSVHWFDGSRRINVFRRLPEKLIVPLSSKQLASEPNERLSAPKPWSSFKTTKWSTELLTRRLQKPFLQPQTKLKRSDRLRGNQPNEKEPRGEDRFQMFLRMMQNTERKLQEPEKQRTDHISGQTNAINTPATMQENKKRAAQPQSTGGERNYIERFLAIRMELESIGFKYPDYTLHDILKANITPRWREFIQKRYDMAFKETDLPEKRPRRPIKRHSIPNS</sequence>
<feature type="compositionally biased region" description="Basic residues" evidence="1">
    <location>
        <begin position="228"/>
        <end position="241"/>
    </location>
</feature>
<gene>
    <name evidence="2" type="ORF">CIRG_08899</name>
</gene>
<evidence type="ECO:0000256" key="1">
    <source>
        <dbReference type="SAM" id="MobiDB-lite"/>
    </source>
</evidence>
<dbReference type="Proteomes" id="UP000054565">
    <property type="component" value="Unassembled WGS sequence"/>
</dbReference>
<reference evidence="3" key="1">
    <citation type="journal article" date="2010" name="Genome Res.">
        <title>Population genomic sequencing of Coccidioides fungi reveals recent hybridization and transposon control.</title>
        <authorList>
            <person name="Neafsey D.E."/>
            <person name="Barker B.M."/>
            <person name="Sharpton T.J."/>
            <person name="Stajich J.E."/>
            <person name="Park D.J."/>
            <person name="Whiston E."/>
            <person name="Hung C.-Y."/>
            <person name="McMahan C."/>
            <person name="White J."/>
            <person name="Sykes S."/>
            <person name="Heiman D."/>
            <person name="Young S."/>
            <person name="Zeng Q."/>
            <person name="Abouelleil A."/>
            <person name="Aftuck L."/>
            <person name="Bessette D."/>
            <person name="Brown A."/>
            <person name="FitzGerald M."/>
            <person name="Lui A."/>
            <person name="Macdonald J.P."/>
            <person name="Priest M."/>
            <person name="Orbach M.J."/>
            <person name="Galgiani J.N."/>
            <person name="Kirkland T.N."/>
            <person name="Cole G.T."/>
            <person name="Birren B.W."/>
            <person name="Henn M.R."/>
            <person name="Taylor J.W."/>
            <person name="Rounsley S.D."/>
        </authorList>
    </citation>
    <scope>NUCLEOTIDE SEQUENCE [LARGE SCALE GENOMIC DNA]</scope>
    <source>
        <strain evidence="3">RMSCC 2394</strain>
    </source>
</reference>
<feature type="region of interest" description="Disordered" evidence="1">
    <location>
        <begin position="148"/>
        <end position="167"/>
    </location>
</feature>
<proteinExistence type="predicted"/>
<name>A0A0J7BG56_COCIT</name>
<evidence type="ECO:0000313" key="2">
    <source>
        <dbReference type="EMBL" id="KMP09217.1"/>
    </source>
</evidence>
<protein>
    <submittedName>
        <fullName evidence="2">Uncharacterized protein</fullName>
    </submittedName>
</protein>